<dbReference type="GeneID" id="92381625"/>
<name>A0A1G4I9A6_TRYEQ</name>
<accession>A0A1G4I9A6</accession>
<dbReference type="Proteomes" id="UP000195570">
    <property type="component" value="Unassembled WGS sequence"/>
</dbReference>
<dbReference type="VEuPathDB" id="TriTrypDB:TEOVI_000769100"/>
<evidence type="ECO:0008006" key="3">
    <source>
        <dbReference type="Google" id="ProtNLM"/>
    </source>
</evidence>
<protein>
    <recommendedName>
        <fullName evidence="3">FtsJ-like methyltransferase</fullName>
    </recommendedName>
</protein>
<gene>
    <name evidence="1" type="ORF">TEOVI_000769100</name>
</gene>
<dbReference type="RefSeq" id="XP_067079588.1">
    <property type="nucleotide sequence ID" value="XM_067223487.1"/>
</dbReference>
<organism evidence="1 2">
    <name type="scientific">Trypanosoma equiperdum</name>
    <dbReference type="NCBI Taxonomy" id="5694"/>
    <lineage>
        <taxon>Eukaryota</taxon>
        <taxon>Discoba</taxon>
        <taxon>Euglenozoa</taxon>
        <taxon>Kinetoplastea</taxon>
        <taxon>Metakinetoplastina</taxon>
        <taxon>Trypanosomatida</taxon>
        <taxon>Trypanosomatidae</taxon>
        <taxon>Trypanosoma</taxon>
    </lineage>
</organism>
<comment type="caution">
    <text evidence="1">The sequence shown here is derived from an EMBL/GenBank/DDBJ whole genome shotgun (WGS) entry which is preliminary data.</text>
</comment>
<sequence>MNEAVVSVGGVRKVLNTLQRKHQWLINDARLFYIGGQWHGTVQSLIVEHLSRCRELKRPLVQHEHVGNVLHPLRLEDEYSRKERFLQSLFDEADFNVSADPLFYLFSGSCCNIGVQEPVGNNFSKACELPLTVNEAAAHVRRHTAHQSMSDRFPSSVEPHLLEGGLSDKSAIVCTPVVFLRELFHSCAADVVALDFSGPHEMGMFPQNSVSTVSVLQDVRDAMTLSSYLLKPSGALLLRFPLCMVSREKGSFLRLMKCLTWGFQVSRRCVDGEYIYCLGCRKVAEYPAAVEHRLRPSRRAGGAEKGTGRRNFRNNVKRSYFAALMPSFTNAAFVKEPMEGSAPRDSGPARNAKMDEEVFFGVSVEMMEKGLYNHKPDE</sequence>
<dbReference type="EMBL" id="CZPT02000981">
    <property type="protein sequence ID" value="SCU68427.1"/>
    <property type="molecule type" value="Genomic_DNA"/>
</dbReference>
<proteinExistence type="predicted"/>
<reference evidence="1" key="1">
    <citation type="submission" date="2016-09" db="EMBL/GenBank/DDBJ databases">
        <authorList>
            <person name="Hebert L."/>
            <person name="Moumen B."/>
        </authorList>
    </citation>
    <scope>NUCLEOTIDE SEQUENCE [LARGE SCALE GENOMIC DNA]</scope>
    <source>
        <strain evidence="1">OVI</strain>
    </source>
</reference>
<evidence type="ECO:0000313" key="2">
    <source>
        <dbReference type="Proteomes" id="UP000195570"/>
    </source>
</evidence>
<evidence type="ECO:0000313" key="1">
    <source>
        <dbReference type="EMBL" id="SCU68427.1"/>
    </source>
</evidence>
<dbReference type="AlphaFoldDB" id="A0A1G4I9A6"/>
<keyword evidence="2" id="KW-1185">Reference proteome</keyword>